<accession>A0ACC2FED5</accession>
<organism evidence="1 2">
    <name type="scientific">Dallia pectoralis</name>
    <name type="common">Alaska blackfish</name>
    <dbReference type="NCBI Taxonomy" id="75939"/>
    <lineage>
        <taxon>Eukaryota</taxon>
        <taxon>Metazoa</taxon>
        <taxon>Chordata</taxon>
        <taxon>Craniata</taxon>
        <taxon>Vertebrata</taxon>
        <taxon>Euteleostomi</taxon>
        <taxon>Actinopterygii</taxon>
        <taxon>Neopterygii</taxon>
        <taxon>Teleostei</taxon>
        <taxon>Protacanthopterygii</taxon>
        <taxon>Esociformes</taxon>
        <taxon>Umbridae</taxon>
        <taxon>Dallia</taxon>
    </lineage>
</organism>
<sequence>MRRRPSGAAGDCHSCSVRPEWWTAGIKELAEQSTQEEGWRIRSETGNALGSSYWGLVYTRPANTIQGKLEELSHTSPSVHSPCLGTDCFSAEPGILSFVNTLATHFSS</sequence>
<evidence type="ECO:0000313" key="1">
    <source>
        <dbReference type="EMBL" id="KAJ7989701.1"/>
    </source>
</evidence>
<dbReference type="Proteomes" id="UP001157502">
    <property type="component" value="Chromosome 29"/>
</dbReference>
<reference evidence="1" key="1">
    <citation type="submission" date="2021-05" db="EMBL/GenBank/DDBJ databases">
        <authorList>
            <person name="Pan Q."/>
            <person name="Jouanno E."/>
            <person name="Zahm M."/>
            <person name="Klopp C."/>
            <person name="Cabau C."/>
            <person name="Louis A."/>
            <person name="Berthelot C."/>
            <person name="Parey E."/>
            <person name="Roest Crollius H."/>
            <person name="Montfort J."/>
            <person name="Robinson-Rechavi M."/>
            <person name="Bouchez O."/>
            <person name="Lampietro C."/>
            <person name="Lopez Roques C."/>
            <person name="Donnadieu C."/>
            <person name="Postlethwait J."/>
            <person name="Bobe J."/>
            <person name="Dillon D."/>
            <person name="Chandos A."/>
            <person name="von Hippel F."/>
            <person name="Guiguen Y."/>
        </authorList>
    </citation>
    <scope>NUCLEOTIDE SEQUENCE</scope>
    <source>
        <strain evidence="1">YG-Jan2019</strain>
    </source>
</reference>
<gene>
    <name evidence="1" type="ORF">DPEC_G00307260</name>
</gene>
<keyword evidence="2" id="KW-1185">Reference proteome</keyword>
<evidence type="ECO:0000313" key="2">
    <source>
        <dbReference type="Proteomes" id="UP001157502"/>
    </source>
</evidence>
<name>A0ACC2FED5_DALPE</name>
<comment type="caution">
    <text evidence="1">The sequence shown here is derived from an EMBL/GenBank/DDBJ whole genome shotgun (WGS) entry which is preliminary data.</text>
</comment>
<proteinExistence type="predicted"/>
<dbReference type="EMBL" id="CM055756">
    <property type="protein sequence ID" value="KAJ7989701.1"/>
    <property type="molecule type" value="Genomic_DNA"/>
</dbReference>
<protein>
    <submittedName>
        <fullName evidence="1">Uncharacterized protein</fullName>
    </submittedName>
</protein>